<dbReference type="EMBL" id="JAFLHG010000001">
    <property type="protein sequence ID" value="MBT8796810.1"/>
    <property type="molecule type" value="Genomic_DNA"/>
</dbReference>
<keyword evidence="3" id="KW-0121">Carboxypeptidase</keyword>
<organism evidence="3 4">
    <name type="scientific">Microbacterium flavum</name>
    <dbReference type="NCBI Taxonomy" id="415216"/>
    <lineage>
        <taxon>Bacteria</taxon>
        <taxon>Bacillati</taxon>
        <taxon>Actinomycetota</taxon>
        <taxon>Actinomycetes</taxon>
        <taxon>Micrococcales</taxon>
        <taxon>Microbacteriaceae</taxon>
        <taxon>Microbacterium</taxon>
    </lineage>
</organism>
<dbReference type="InterPro" id="IPR001967">
    <property type="entry name" value="Peptidase_S11_N"/>
</dbReference>
<evidence type="ECO:0000313" key="3">
    <source>
        <dbReference type="EMBL" id="MBT8796810.1"/>
    </source>
</evidence>
<evidence type="ECO:0000259" key="2">
    <source>
        <dbReference type="Pfam" id="PF00768"/>
    </source>
</evidence>
<proteinExistence type="predicted"/>
<protein>
    <submittedName>
        <fullName evidence="3">D-alanyl-D-alanine carboxypeptidase</fullName>
    </submittedName>
</protein>
<name>A0ABS5XQK8_9MICO</name>
<accession>A0ABS5XQK8</accession>
<dbReference type="SUPFAM" id="SSF56601">
    <property type="entry name" value="beta-lactamase/transpeptidase-like"/>
    <property type="match status" value="1"/>
</dbReference>
<evidence type="ECO:0000256" key="1">
    <source>
        <dbReference type="SAM" id="Phobius"/>
    </source>
</evidence>
<sequence length="471" mass="48579">MTIEDAPADSRRARREGAELPLSDAVVVRNAKGRRALGWMDDDAVAARSTGPVGTEVAPDLLARRPHRSPLRAGVVVPILSAVGVVGVYAATTLLWPLWAVAPRIEAVATADLTGAATAVVWPEQGSAAVGVAGVDSTPASTGDRLPMASITKLVTALMVLDQMPLAVGESGPSFSFDESDRDTYFAYLAEDESALDVPVDGTLSQFQMMQGMLIGSAGNYTDRLAGTIWPSDAVYAAAARAWLDRHGLAGITVVEPTGIDPENSADPASLITLARLALADPVIAEIVRTRVVDLPGAGEVVNTNDLLADPSVVGLKTGSLESLYNLLAAKEQVVGDTTVRVYAVALGQGDDEARDAETARLLDAVATEASVPTVLSTGAIVGTVTTAWGASASIVTDSELSLLLWNGASAAVTSDLSLGDARSADAEVGTVSTKGPLGSSSSGARLTADIPDPDPWWRLTHPLQLFGLAG</sequence>
<evidence type="ECO:0000313" key="4">
    <source>
        <dbReference type="Proteomes" id="UP000740605"/>
    </source>
</evidence>
<dbReference type="RefSeq" id="WP_215486046.1">
    <property type="nucleotide sequence ID" value="NZ_BAAAPJ010000001.1"/>
</dbReference>
<dbReference type="InterPro" id="IPR012338">
    <property type="entry name" value="Beta-lactam/transpept-like"/>
</dbReference>
<keyword evidence="4" id="KW-1185">Reference proteome</keyword>
<reference evidence="3 4" key="1">
    <citation type="submission" date="2021-03" db="EMBL/GenBank/DDBJ databases">
        <title>Microbacterium pauli sp. nov., isolated from microfiltered milk.</title>
        <authorList>
            <person name="Bellassi P."/>
            <person name="Fontana A."/>
            <person name="Callegari M.L."/>
            <person name="Lorenzo M."/>
            <person name="Cappa F."/>
        </authorList>
    </citation>
    <scope>NUCLEOTIDE SEQUENCE [LARGE SCALE GENOMIC DNA]</scope>
    <source>
        <strain evidence="3 4">DSM 18909</strain>
    </source>
</reference>
<keyword evidence="1" id="KW-0812">Transmembrane</keyword>
<dbReference type="GO" id="GO:0004180">
    <property type="term" value="F:carboxypeptidase activity"/>
    <property type="evidence" value="ECO:0007669"/>
    <property type="project" value="UniProtKB-KW"/>
</dbReference>
<keyword evidence="1" id="KW-1133">Transmembrane helix</keyword>
<dbReference type="Pfam" id="PF00768">
    <property type="entry name" value="Peptidase_S11"/>
    <property type="match status" value="1"/>
</dbReference>
<feature type="transmembrane region" description="Helical" evidence="1">
    <location>
        <begin position="73"/>
        <end position="99"/>
    </location>
</feature>
<feature type="domain" description="Peptidase S11 D-alanyl-D-alanine carboxypeptidase A N-terminal" evidence="2">
    <location>
        <begin position="145"/>
        <end position="324"/>
    </location>
</feature>
<keyword evidence="3" id="KW-0645">Protease</keyword>
<keyword evidence="3" id="KW-0378">Hydrolase</keyword>
<dbReference type="Gene3D" id="3.40.710.10">
    <property type="entry name" value="DD-peptidase/beta-lactamase superfamily"/>
    <property type="match status" value="1"/>
</dbReference>
<dbReference type="Proteomes" id="UP000740605">
    <property type="component" value="Unassembled WGS sequence"/>
</dbReference>
<comment type="caution">
    <text evidence="3">The sequence shown here is derived from an EMBL/GenBank/DDBJ whole genome shotgun (WGS) entry which is preliminary data.</text>
</comment>
<gene>
    <name evidence="3" type="ORF">J0P97_01795</name>
</gene>
<keyword evidence="1" id="KW-0472">Membrane</keyword>